<feature type="signal peptide" evidence="1">
    <location>
        <begin position="1"/>
        <end position="28"/>
    </location>
</feature>
<feature type="chain" id="PRO_5036789199" evidence="1">
    <location>
        <begin position="29"/>
        <end position="207"/>
    </location>
</feature>
<gene>
    <name evidence="2" type="ORF">IQ266_19250</name>
</gene>
<dbReference type="PROSITE" id="PS51257">
    <property type="entry name" value="PROKAR_LIPOPROTEIN"/>
    <property type="match status" value="1"/>
</dbReference>
<dbReference type="Proteomes" id="UP000625316">
    <property type="component" value="Unassembled WGS sequence"/>
</dbReference>
<name>A0A928VP37_9CYAN</name>
<accession>A0A928VP37</accession>
<organism evidence="2 3">
    <name type="scientific">Romeriopsis navalis LEGE 11480</name>
    <dbReference type="NCBI Taxonomy" id="2777977"/>
    <lineage>
        <taxon>Bacteria</taxon>
        <taxon>Bacillati</taxon>
        <taxon>Cyanobacteriota</taxon>
        <taxon>Cyanophyceae</taxon>
        <taxon>Leptolyngbyales</taxon>
        <taxon>Leptolyngbyaceae</taxon>
        <taxon>Romeriopsis</taxon>
        <taxon>Romeriopsis navalis</taxon>
    </lineage>
</organism>
<evidence type="ECO:0000313" key="2">
    <source>
        <dbReference type="EMBL" id="MBE9031875.1"/>
    </source>
</evidence>
<reference evidence="2" key="1">
    <citation type="submission" date="2020-10" db="EMBL/GenBank/DDBJ databases">
        <authorList>
            <person name="Castelo-Branco R."/>
            <person name="Eusebio N."/>
            <person name="Adriana R."/>
            <person name="Vieira A."/>
            <person name="Brugerolle De Fraissinette N."/>
            <person name="Rezende De Castro R."/>
            <person name="Schneider M.P."/>
            <person name="Vasconcelos V."/>
            <person name="Leao P.N."/>
        </authorList>
    </citation>
    <scope>NUCLEOTIDE SEQUENCE</scope>
    <source>
        <strain evidence="2">LEGE 11480</strain>
    </source>
</reference>
<keyword evidence="1" id="KW-0732">Signal</keyword>
<evidence type="ECO:0000256" key="1">
    <source>
        <dbReference type="SAM" id="SignalP"/>
    </source>
</evidence>
<dbReference type="RefSeq" id="WP_264326702.1">
    <property type="nucleotide sequence ID" value="NZ_JADEXQ010000079.1"/>
</dbReference>
<dbReference type="AlphaFoldDB" id="A0A928VP37"/>
<comment type="caution">
    <text evidence="2">The sequence shown here is derived from an EMBL/GenBank/DDBJ whole genome shotgun (WGS) entry which is preliminary data.</text>
</comment>
<evidence type="ECO:0000313" key="3">
    <source>
        <dbReference type="Proteomes" id="UP000625316"/>
    </source>
</evidence>
<protein>
    <submittedName>
        <fullName evidence="2">SH3 domain-containing protein</fullName>
    </submittedName>
</protein>
<sequence>MRLTQQRLICFSLPFALACGALPRTATAATPSTTVEAAKWGPWRPASDRKRANFDAGFSNLELGGYMEFEQACKRDTGLPEKQIEYRFRLSRLIDQIGTGTVETGCWFKGKILHRYSSPAIRPIDASVDCLRVISPQGGGLNVRSDAGVNNSLVGVVGNGRSVKPTYHPASIIERGGRYWVAIAAPIAGWVSNGRPGGVGNMRICSK</sequence>
<keyword evidence="3" id="KW-1185">Reference proteome</keyword>
<proteinExistence type="predicted"/>
<dbReference type="EMBL" id="JADEXQ010000079">
    <property type="protein sequence ID" value="MBE9031875.1"/>
    <property type="molecule type" value="Genomic_DNA"/>
</dbReference>